<evidence type="ECO:0000256" key="6">
    <source>
        <dbReference type="ARBA" id="ARBA00023002"/>
    </source>
</evidence>
<evidence type="ECO:0000256" key="4">
    <source>
        <dbReference type="ARBA" id="ARBA00022563"/>
    </source>
</evidence>
<evidence type="ECO:0000313" key="9">
    <source>
        <dbReference type="Proteomes" id="UP001600894"/>
    </source>
</evidence>
<evidence type="ECO:0000256" key="5">
    <source>
        <dbReference type="ARBA" id="ARBA00022857"/>
    </source>
</evidence>
<dbReference type="Proteomes" id="UP001600894">
    <property type="component" value="Unassembled WGS sequence"/>
</dbReference>
<comment type="similarity">
    <text evidence="2">Belongs to the dihydrofolate reductase family.</text>
</comment>
<reference evidence="8 9" key="1">
    <citation type="submission" date="2024-04" db="EMBL/GenBank/DDBJ databases">
        <title>Defined microbial consortia suppress multidrug-resistant proinflammatory Enterobacteriaceae via ecological control.</title>
        <authorList>
            <person name="Furuichi M."/>
            <person name="Kawaguchi T."/>
            <person name="Pust M."/>
            <person name="Yasuma K."/>
            <person name="Plichta D."/>
            <person name="Hasegawa N."/>
            <person name="Ohya T."/>
            <person name="Bhattarai S."/>
            <person name="Sasajima S."/>
            <person name="Aoto Y."/>
            <person name="Tuganbaev T."/>
            <person name="Yaginuma M."/>
            <person name="Ueda M."/>
            <person name="Okahashi N."/>
            <person name="Amafuji K."/>
            <person name="Kiridooshi Y."/>
            <person name="Sugita K."/>
            <person name="Strazar M."/>
            <person name="Skelly A."/>
            <person name="Suda W."/>
            <person name="Hattori M."/>
            <person name="Nakamoto N."/>
            <person name="Caballero S."/>
            <person name="Norman J."/>
            <person name="Olle B."/>
            <person name="Tanoue T."/>
            <person name="Arita M."/>
            <person name="Bucci V."/>
            <person name="Atarashi K."/>
            <person name="Xavier R."/>
            <person name="Honda K."/>
        </authorList>
    </citation>
    <scope>NUCLEOTIDE SEQUENCE [LARGE SCALE GENOMIC DNA]</scope>
    <source>
        <strain evidence="9">f13</strain>
    </source>
</reference>
<comment type="pathway">
    <text evidence="1">Cofactor biosynthesis; tetrahydrofolate biosynthesis; 5,6,7,8-tetrahydrofolate from 7,8-dihydrofolate: step 1/1.</text>
</comment>
<evidence type="ECO:0000256" key="1">
    <source>
        <dbReference type="ARBA" id="ARBA00004903"/>
    </source>
</evidence>
<evidence type="ECO:0000256" key="2">
    <source>
        <dbReference type="ARBA" id="ARBA00009539"/>
    </source>
</evidence>
<dbReference type="EC" id="1.5.1.3" evidence="3"/>
<keyword evidence="4" id="KW-0554">One-carbon metabolism</keyword>
<gene>
    <name evidence="8" type="ORF">F130042H8_31540</name>
</gene>
<organism evidence="8 9">
    <name type="scientific">Enterocloster alcoholdehydrogenati</name>
    <dbReference type="NCBI Taxonomy" id="2547410"/>
    <lineage>
        <taxon>Bacteria</taxon>
        <taxon>Bacillati</taxon>
        <taxon>Bacillota</taxon>
        <taxon>Clostridia</taxon>
        <taxon>Lachnospirales</taxon>
        <taxon>Lachnospiraceae</taxon>
        <taxon>Enterocloster</taxon>
    </lineage>
</organism>
<dbReference type="PRINTS" id="PR00070">
    <property type="entry name" value="DHFR"/>
</dbReference>
<dbReference type="InterPro" id="IPR012259">
    <property type="entry name" value="DHFR"/>
</dbReference>
<evidence type="ECO:0000313" key="8">
    <source>
        <dbReference type="EMBL" id="GAA6270094.1"/>
    </source>
</evidence>
<dbReference type="Gene3D" id="3.40.430.10">
    <property type="entry name" value="Dihydrofolate Reductase, subunit A"/>
    <property type="match status" value="1"/>
</dbReference>
<dbReference type="InterPro" id="IPR024072">
    <property type="entry name" value="DHFR-like_dom_sf"/>
</dbReference>
<dbReference type="CDD" id="cd00209">
    <property type="entry name" value="DHFR"/>
    <property type="match status" value="1"/>
</dbReference>
<dbReference type="PANTHER" id="PTHR48069:SF3">
    <property type="entry name" value="DIHYDROFOLATE REDUCTASE"/>
    <property type="match status" value="1"/>
</dbReference>
<comment type="caution">
    <text evidence="8">The sequence shown here is derived from an EMBL/GenBank/DDBJ whole genome shotgun (WGS) entry which is preliminary data.</text>
</comment>
<dbReference type="Pfam" id="PF00186">
    <property type="entry name" value="DHFR_1"/>
    <property type="match status" value="1"/>
</dbReference>
<dbReference type="EMBL" id="BAABXL010000001">
    <property type="protein sequence ID" value="GAA6270094.1"/>
    <property type="molecule type" value="Genomic_DNA"/>
</dbReference>
<keyword evidence="6" id="KW-0560">Oxidoreductase</keyword>
<name>A0ABQ0B1D8_9FIRM</name>
<evidence type="ECO:0000256" key="3">
    <source>
        <dbReference type="ARBA" id="ARBA00012856"/>
    </source>
</evidence>
<dbReference type="PANTHER" id="PTHR48069">
    <property type="entry name" value="DIHYDROFOLATE REDUCTASE"/>
    <property type="match status" value="1"/>
</dbReference>
<dbReference type="SUPFAM" id="SSF53597">
    <property type="entry name" value="Dihydrofolate reductase-like"/>
    <property type="match status" value="1"/>
</dbReference>
<evidence type="ECO:0000259" key="7">
    <source>
        <dbReference type="PROSITE" id="PS51330"/>
    </source>
</evidence>
<keyword evidence="5" id="KW-0521">NADP</keyword>
<sequence>MNLIAAADENWAIGKDGGLLAHLPGDMKFFRETTKGRVVVMGRRTLESFPGGKPLKNRVNVVLTKSGLSAPEDVVICRSVEETLEYLTQYGNDDIFIIGGGMIYREFLPYCKKAYITHIFKAFPADTALPDLDKEPGWRLARVLGEGEDHGIRYEFRLYEQMGGTR</sequence>
<keyword evidence="9" id="KW-1185">Reference proteome</keyword>
<proteinExistence type="inferred from homology"/>
<dbReference type="InterPro" id="IPR001796">
    <property type="entry name" value="DHFR_dom"/>
</dbReference>
<dbReference type="RefSeq" id="WP_176255416.1">
    <property type="nucleotide sequence ID" value="NZ_BAABXL010000001.1"/>
</dbReference>
<accession>A0ABQ0B1D8</accession>
<protein>
    <recommendedName>
        <fullName evidence="3">dihydrofolate reductase</fullName>
        <ecNumber evidence="3">1.5.1.3</ecNumber>
    </recommendedName>
</protein>
<dbReference type="PROSITE" id="PS51330">
    <property type="entry name" value="DHFR_2"/>
    <property type="match status" value="1"/>
</dbReference>
<feature type="domain" description="DHFR" evidence="7">
    <location>
        <begin position="1"/>
        <end position="161"/>
    </location>
</feature>